<keyword evidence="2" id="KW-1185">Reference proteome</keyword>
<proteinExistence type="predicted"/>
<gene>
    <name evidence="1" type="ORF">SAMN06265340_10947</name>
</gene>
<dbReference type="AlphaFoldDB" id="A0A238ZLF3"/>
<evidence type="ECO:0000313" key="2">
    <source>
        <dbReference type="Proteomes" id="UP000198405"/>
    </source>
</evidence>
<reference evidence="2" key="1">
    <citation type="submission" date="2017-06" db="EMBL/GenBank/DDBJ databases">
        <authorList>
            <person name="Varghese N."/>
            <person name="Submissions S."/>
        </authorList>
    </citation>
    <scope>NUCLEOTIDE SEQUENCE [LARGE SCALE GENOMIC DNA]</scope>
    <source>
        <strain evidence="2">DSM 15668</strain>
    </source>
</reference>
<evidence type="ECO:0000313" key="1">
    <source>
        <dbReference type="EMBL" id="SNR83808.1"/>
    </source>
</evidence>
<sequence length="31" mass="3827">MKGINLEKLLGEIDFCQKFIYYFLANNYQFY</sequence>
<dbReference type="Proteomes" id="UP000198405">
    <property type="component" value="Unassembled WGS sequence"/>
</dbReference>
<protein>
    <submittedName>
        <fullName evidence="1">Uncharacterized protein</fullName>
    </submittedName>
</protein>
<name>A0A238ZLF3_9BACT</name>
<dbReference type="EMBL" id="FZOB01000009">
    <property type="protein sequence ID" value="SNR83808.1"/>
    <property type="molecule type" value="Genomic_DNA"/>
</dbReference>
<organism evidence="1 2">
    <name type="scientific">Desulfurobacterium atlanticum</name>
    <dbReference type="NCBI Taxonomy" id="240169"/>
    <lineage>
        <taxon>Bacteria</taxon>
        <taxon>Pseudomonadati</taxon>
        <taxon>Aquificota</taxon>
        <taxon>Aquificia</taxon>
        <taxon>Desulfurobacteriales</taxon>
        <taxon>Desulfurobacteriaceae</taxon>
        <taxon>Desulfurobacterium</taxon>
    </lineage>
</organism>
<accession>A0A238ZLF3</accession>